<dbReference type="EMBL" id="JAAAJB010000552">
    <property type="protein sequence ID" value="KAG0253872.1"/>
    <property type="molecule type" value="Genomic_DNA"/>
</dbReference>
<feature type="compositionally biased region" description="Low complexity" evidence="1">
    <location>
        <begin position="309"/>
        <end position="339"/>
    </location>
</feature>
<proteinExistence type="predicted"/>
<dbReference type="SUPFAM" id="SSF53335">
    <property type="entry name" value="S-adenosyl-L-methionine-dependent methyltransferases"/>
    <property type="match status" value="1"/>
</dbReference>
<evidence type="ECO:0000259" key="2">
    <source>
        <dbReference type="Pfam" id="PF07669"/>
    </source>
</evidence>
<dbReference type="Proteomes" id="UP000807716">
    <property type="component" value="Unassembled WGS sequence"/>
</dbReference>
<dbReference type="InterPro" id="IPR011639">
    <property type="entry name" value="MethylTrfase_TaqI-like_dom"/>
</dbReference>
<gene>
    <name evidence="3" type="ORF">DFQ27_007168</name>
</gene>
<feature type="compositionally biased region" description="Polar residues" evidence="1">
    <location>
        <begin position="374"/>
        <end position="391"/>
    </location>
</feature>
<feature type="compositionally biased region" description="Low complexity" evidence="1">
    <location>
        <begin position="1"/>
        <end position="14"/>
    </location>
</feature>
<name>A0A9P6PWZ5_9FUNG</name>
<organism evidence="3 4">
    <name type="scientific">Actinomortierella ambigua</name>
    <dbReference type="NCBI Taxonomy" id="1343610"/>
    <lineage>
        <taxon>Eukaryota</taxon>
        <taxon>Fungi</taxon>
        <taxon>Fungi incertae sedis</taxon>
        <taxon>Mucoromycota</taxon>
        <taxon>Mortierellomycotina</taxon>
        <taxon>Mortierellomycetes</taxon>
        <taxon>Mortierellales</taxon>
        <taxon>Mortierellaceae</taxon>
        <taxon>Actinomortierella</taxon>
    </lineage>
</organism>
<feature type="compositionally biased region" description="Low complexity" evidence="1">
    <location>
        <begin position="801"/>
        <end position="810"/>
    </location>
</feature>
<feature type="compositionally biased region" description="Polar residues" evidence="1">
    <location>
        <begin position="15"/>
        <end position="29"/>
    </location>
</feature>
<dbReference type="OrthoDB" id="2441416at2759"/>
<evidence type="ECO:0000313" key="3">
    <source>
        <dbReference type="EMBL" id="KAG0253872.1"/>
    </source>
</evidence>
<reference evidence="3" key="1">
    <citation type="journal article" date="2020" name="Fungal Divers.">
        <title>Resolving the Mortierellaceae phylogeny through synthesis of multi-gene phylogenetics and phylogenomics.</title>
        <authorList>
            <person name="Vandepol N."/>
            <person name="Liber J."/>
            <person name="Desiro A."/>
            <person name="Na H."/>
            <person name="Kennedy M."/>
            <person name="Barry K."/>
            <person name="Grigoriev I.V."/>
            <person name="Miller A.N."/>
            <person name="O'Donnell K."/>
            <person name="Stajich J.E."/>
            <person name="Bonito G."/>
        </authorList>
    </citation>
    <scope>NUCLEOTIDE SEQUENCE</scope>
    <source>
        <strain evidence="3">BC1065</strain>
    </source>
</reference>
<dbReference type="AlphaFoldDB" id="A0A9P6PWZ5"/>
<dbReference type="Pfam" id="PF07669">
    <property type="entry name" value="Eco57I"/>
    <property type="match status" value="1"/>
</dbReference>
<comment type="caution">
    <text evidence="3">The sequence shown here is derived from an EMBL/GenBank/DDBJ whole genome shotgun (WGS) entry which is preliminary data.</text>
</comment>
<keyword evidence="4" id="KW-1185">Reference proteome</keyword>
<dbReference type="Gene3D" id="3.40.50.150">
    <property type="entry name" value="Vaccinia Virus protein VP39"/>
    <property type="match status" value="1"/>
</dbReference>
<evidence type="ECO:0000256" key="1">
    <source>
        <dbReference type="SAM" id="MobiDB-lite"/>
    </source>
</evidence>
<feature type="region of interest" description="Disordered" evidence="1">
    <location>
        <begin position="801"/>
        <end position="828"/>
    </location>
</feature>
<feature type="compositionally biased region" description="Polar residues" evidence="1">
    <location>
        <begin position="857"/>
        <end position="868"/>
    </location>
</feature>
<feature type="region of interest" description="Disordered" evidence="1">
    <location>
        <begin position="1"/>
        <end position="29"/>
    </location>
</feature>
<feature type="region of interest" description="Disordered" evidence="1">
    <location>
        <begin position="847"/>
        <end position="870"/>
    </location>
</feature>
<feature type="region of interest" description="Disordered" evidence="1">
    <location>
        <begin position="309"/>
        <end position="357"/>
    </location>
</feature>
<dbReference type="InterPro" id="IPR029063">
    <property type="entry name" value="SAM-dependent_MTases_sf"/>
</dbReference>
<dbReference type="GO" id="GO:0006304">
    <property type="term" value="P:DNA modification"/>
    <property type="evidence" value="ECO:0007669"/>
    <property type="project" value="InterPro"/>
</dbReference>
<accession>A0A9P6PWZ5</accession>
<protein>
    <recommendedName>
        <fullName evidence="2">Type II methyltransferase M.TaqI-like domain-containing protein</fullName>
    </recommendedName>
</protein>
<feature type="domain" description="Type II methyltransferase M.TaqI-like" evidence="2">
    <location>
        <begin position="36"/>
        <end position="105"/>
    </location>
</feature>
<feature type="region of interest" description="Disordered" evidence="1">
    <location>
        <begin position="370"/>
        <end position="401"/>
    </location>
</feature>
<evidence type="ECO:0000313" key="4">
    <source>
        <dbReference type="Proteomes" id="UP000807716"/>
    </source>
</evidence>
<sequence length="919" mass="101118">MSSSPSRSRQSTPQLQPAQPSPTSTVASVATIGSGSSKTSFRGMMQAYGYFIWFATQRIVPRDGVVCMITASQWLTLEFAINLRGWLMEHCLVDELFQFEPYKVFARVQTDSLIFKLRSHATDMYHDDSTTTDPDQPYTLFLRHLDSRSSLKSTLNDYTAFADHLLASQRHRAGTAAAETIATETLLPSLDEEKHVTELTKRIAYAFKSHATLKNQIRQPTFSFAPMMPSTALSEYLLTLTANLGGLCTAGTKRASRQSSTEPLLWHRGPNTNPVYGLVLRMEYALATFGEVATQKWFRPALYWNGKNAPDGPDAAEPPAATTLPTTTTTVTPSASTTTSNYSSKSRGAAGYGSGGLEASTTTVHDVATTTSSEGNVASSMPASPALTVSTPPRPMPPGLHREGQFWFYRDRQRLSRKEGSPAESYLIPKPENERLYVLCMVDKEAAKVLRKEAEEGVEGSKALWQYLHDVRNHFQPGLVNKRAAAAAASAATAPNGQTASNRFDEDSIAYCSTSQCGADIASKIIHPINYGYFSKSQPRQRFFLDTSSTAVTNQCIYLTPNNVSVQNGQQPPLTYFLTLLNTTMLQYFVLRHCQYDQQGRMRLFRESMAKIPYQSDIYPERVQYATQLGEHMMQLKEALYAAVSRLGLGQLGILEWIRRGGEASPVVVASLRDHLRVRNEQGLLVGLGSRARTATAPPPPSGAVSVLSSDPVHLGQIMAPSSAMEVDISEPDPSDTRMMSDQQLDQLVKVLTRAIGTVDLLQWAVDQYGYMLYGVGPPYQQMLEEELKIVYDSHIIHSQGNLGSSNSSSTTITPKKEDDSSPMPNRFATADSSIIINRSSSHTPIASIDSSDDRFSPTQTLPGSASSFHHHHRLSTELYRWDAAEPSPGKEGKGILPAYASHVLEEASQATRDVLRFL</sequence>